<evidence type="ECO:0000313" key="2">
    <source>
        <dbReference type="Proteomes" id="UP000591735"/>
    </source>
</evidence>
<gene>
    <name evidence="1" type="ORF">HNR38_001039</name>
</gene>
<proteinExistence type="predicted"/>
<organism evidence="1 2">
    <name type="scientific">Marinobacter oulmenensis</name>
    <dbReference type="NCBI Taxonomy" id="643747"/>
    <lineage>
        <taxon>Bacteria</taxon>
        <taxon>Pseudomonadati</taxon>
        <taxon>Pseudomonadota</taxon>
        <taxon>Gammaproteobacteria</taxon>
        <taxon>Pseudomonadales</taxon>
        <taxon>Marinobacteraceae</taxon>
        <taxon>Marinobacter</taxon>
    </lineage>
</organism>
<accession>A0A840UIB3</accession>
<comment type="caution">
    <text evidence="1">The sequence shown here is derived from an EMBL/GenBank/DDBJ whole genome shotgun (WGS) entry which is preliminary data.</text>
</comment>
<name>A0A840UIB3_9GAMM</name>
<reference evidence="1 2" key="1">
    <citation type="submission" date="2020-08" db="EMBL/GenBank/DDBJ databases">
        <title>Genomic Encyclopedia of Type Strains, Phase IV (KMG-IV): sequencing the most valuable type-strain genomes for metagenomic binning, comparative biology and taxonomic classification.</title>
        <authorList>
            <person name="Goeker M."/>
        </authorList>
    </citation>
    <scope>NUCLEOTIDE SEQUENCE [LARGE SCALE GENOMIC DNA]</scope>
    <source>
        <strain evidence="1 2">DSM 22359</strain>
    </source>
</reference>
<keyword evidence="2" id="KW-1185">Reference proteome</keyword>
<protein>
    <submittedName>
        <fullName evidence="1">Uncharacterized protein</fullName>
    </submittedName>
</protein>
<dbReference type="Proteomes" id="UP000591735">
    <property type="component" value="Unassembled WGS sequence"/>
</dbReference>
<evidence type="ECO:0000313" key="1">
    <source>
        <dbReference type="EMBL" id="MBB5320567.1"/>
    </source>
</evidence>
<sequence>MGFKQASGLLRDGFPFVGLLHIAVPEVIPTEFCWDVPVIGNALGPNGALVETGERVAVDPFPIITAQRQEGRINALGLPMEAGFNSIGLNLSPDGEGFSGGTVGFDKTGKLNPPGF</sequence>
<dbReference type="RefSeq" id="WP_221275674.1">
    <property type="nucleotide sequence ID" value="NZ_JACHFE010000002.1"/>
</dbReference>
<dbReference type="EMBL" id="JACHFE010000002">
    <property type="protein sequence ID" value="MBB5320567.1"/>
    <property type="molecule type" value="Genomic_DNA"/>
</dbReference>
<dbReference type="AlphaFoldDB" id="A0A840UIB3"/>